<gene>
    <name evidence="1" type="ORF">I6J42_33845</name>
</gene>
<dbReference type="RefSeq" id="WP_205030115.1">
    <property type="nucleotide sequence ID" value="NZ_CP070247.1"/>
</dbReference>
<sequence length="49" mass="5500">MALGEVLHGLELAFRNSERGFEAGDLRFSDDDECVSELLQRALRESVAF</sequence>
<reference evidence="1 2" key="1">
    <citation type="submission" date="2021-02" db="EMBL/GenBank/DDBJ databases">
        <title>FDA dAtabase for Regulatory Grade micrObial Sequences (FDA-ARGOS): Supporting development and validation of Infectious Disease Dx tests.</title>
        <authorList>
            <person name="Sproer C."/>
            <person name="Gronow S."/>
            <person name="Severitt S."/>
            <person name="Schroder I."/>
            <person name="Tallon L."/>
            <person name="Sadzewicz L."/>
            <person name="Zhao X."/>
            <person name="Boylan J."/>
            <person name="Ott S."/>
            <person name="Bowen H."/>
            <person name="Vavikolanu K."/>
            <person name="Mehta A."/>
            <person name="Aluvathingal J."/>
            <person name="Nadendla S."/>
            <person name="Lowell S."/>
            <person name="Myers T."/>
            <person name="Yan Y."/>
            <person name="Sichtig H."/>
        </authorList>
    </citation>
    <scope>NUCLEOTIDE SEQUENCE [LARGE SCALE GENOMIC DNA]</scope>
    <source>
        <strain evidence="1 2">FDAARGOS_1212</strain>
        <plasmid evidence="1 2">unnamed3</plasmid>
    </source>
</reference>
<evidence type="ECO:0000313" key="1">
    <source>
        <dbReference type="EMBL" id="QRV39078.1"/>
    </source>
</evidence>
<name>A0ABD7D9H8_9ACTN</name>
<accession>A0ABD7D9H8</accession>
<dbReference type="Proteomes" id="UP000623926">
    <property type="component" value="Plasmid unnamed3"/>
</dbReference>
<geneLocation type="plasmid" evidence="1 2">
    <name>unnamed3</name>
</geneLocation>
<proteinExistence type="predicted"/>
<dbReference type="AlphaFoldDB" id="A0ABD7D9H8"/>
<organism evidence="1 2">
    <name type="scientific">Streptomyces californicus</name>
    <dbReference type="NCBI Taxonomy" id="67351"/>
    <lineage>
        <taxon>Bacteria</taxon>
        <taxon>Bacillati</taxon>
        <taxon>Actinomycetota</taxon>
        <taxon>Actinomycetes</taxon>
        <taxon>Kitasatosporales</taxon>
        <taxon>Streptomycetaceae</taxon>
        <taxon>Streptomyces</taxon>
    </lineage>
</organism>
<keyword evidence="1" id="KW-0614">Plasmid</keyword>
<evidence type="ECO:0000313" key="2">
    <source>
        <dbReference type="Proteomes" id="UP000623926"/>
    </source>
</evidence>
<dbReference type="EMBL" id="CP070247">
    <property type="protein sequence ID" value="QRV39078.1"/>
    <property type="molecule type" value="Genomic_DNA"/>
</dbReference>
<protein>
    <submittedName>
        <fullName evidence="1">Uncharacterized protein</fullName>
    </submittedName>
</protein>